<protein>
    <submittedName>
        <fullName evidence="3">SRPBCC domain-containing protein</fullName>
    </submittedName>
</protein>
<organism evidence="3 4">
    <name type="scientific">Inhella proteolytica</name>
    <dbReference type="NCBI Taxonomy" id="2795029"/>
    <lineage>
        <taxon>Bacteria</taxon>
        <taxon>Pseudomonadati</taxon>
        <taxon>Pseudomonadota</taxon>
        <taxon>Betaproteobacteria</taxon>
        <taxon>Burkholderiales</taxon>
        <taxon>Sphaerotilaceae</taxon>
        <taxon>Inhella</taxon>
    </lineage>
</organism>
<comment type="caution">
    <text evidence="3">The sequence shown here is derived from an EMBL/GenBank/DDBJ whole genome shotgun (WGS) entry which is preliminary data.</text>
</comment>
<feature type="domain" description="Activator of Hsp90 ATPase homologue 1/2-like C-terminal" evidence="2">
    <location>
        <begin position="17"/>
        <end position="133"/>
    </location>
</feature>
<dbReference type="AlphaFoldDB" id="A0A931NIS9"/>
<sequence length="150" mass="16383">MSALPPVEKRIEVALDVEAAFDLFTRQMRRWWPLATHACGEGGGEDVRFEEHVGGRVLETGKDGKEHVWGTLTAWAPPHHFAMTWHPTRPVEQATQVSVCFEALPDGGCALLLWHGGWEAAGEQAAAMHEGYEGGWVGVLALFQQAAQAA</sequence>
<dbReference type="InterPro" id="IPR023393">
    <property type="entry name" value="START-like_dom_sf"/>
</dbReference>
<name>A0A931NIS9_9BURK</name>
<dbReference type="InterPro" id="IPR013538">
    <property type="entry name" value="ASHA1/2-like_C"/>
</dbReference>
<dbReference type="Gene3D" id="3.30.530.20">
    <property type="match status" value="1"/>
</dbReference>
<proteinExistence type="inferred from homology"/>
<dbReference type="EMBL" id="JAEDAK010000019">
    <property type="protein sequence ID" value="MBH9579183.1"/>
    <property type="molecule type" value="Genomic_DNA"/>
</dbReference>
<dbReference type="Proteomes" id="UP000613266">
    <property type="component" value="Unassembled WGS sequence"/>
</dbReference>
<accession>A0A931NIS9</accession>
<dbReference type="Pfam" id="PF08327">
    <property type="entry name" value="AHSA1"/>
    <property type="match status" value="1"/>
</dbReference>
<dbReference type="SUPFAM" id="SSF55961">
    <property type="entry name" value="Bet v1-like"/>
    <property type="match status" value="1"/>
</dbReference>
<dbReference type="RefSeq" id="WP_198112950.1">
    <property type="nucleotide sequence ID" value="NZ_JAEDAK010000019.1"/>
</dbReference>
<comment type="similarity">
    <text evidence="1">Belongs to the AHA1 family.</text>
</comment>
<evidence type="ECO:0000259" key="2">
    <source>
        <dbReference type="Pfam" id="PF08327"/>
    </source>
</evidence>
<keyword evidence="4" id="KW-1185">Reference proteome</keyword>
<evidence type="ECO:0000256" key="1">
    <source>
        <dbReference type="ARBA" id="ARBA00006817"/>
    </source>
</evidence>
<gene>
    <name evidence="3" type="ORF">I7X39_20000</name>
</gene>
<evidence type="ECO:0000313" key="3">
    <source>
        <dbReference type="EMBL" id="MBH9579183.1"/>
    </source>
</evidence>
<reference evidence="3" key="1">
    <citation type="submission" date="2020-12" db="EMBL/GenBank/DDBJ databases">
        <title>The genome sequence of Inhella sp. 1Y17.</title>
        <authorList>
            <person name="Liu Y."/>
        </authorList>
    </citation>
    <scope>NUCLEOTIDE SEQUENCE</scope>
    <source>
        <strain evidence="3">1Y17</strain>
    </source>
</reference>
<evidence type="ECO:0000313" key="4">
    <source>
        <dbReference type="Proteomes" id="UP000613266"/>
    </source>
</evidence>